<dbReference type="InterPro" id="IPR023346">
    <property type="entry name" value="Lysozyme-like_dom_sf"/>
</dbReference>
<dbReference type="GO" id="GO:0004180">
    <property type="term" value="F:carboxypeptidase activity"/>
    <property type="evidence" value="ECO:0007669"/>
    <property type="project" value="UniProtKB-KW"/>
</dbReference>
<evidence type="ECO:0000256" key="3">
    <source>
        <dbReference type="ARBA" id="ARBA00022676"/>
    </source>
</evidence>
<keyword evidence="4" id="KW-0808">Transferase</keyword>
<organism evidence="11 12">
    <name type="scientific">Cellulomonas iranensis</name>
    <dbReference type="NCBI Taxonomy" id="76862"/>
    <lineage>
        <taxon>Bacteria</taxon>
        <taxon>Bacillati</taxon>
        <taxon>Actinomycetota</taxon>
        <taxon>Actinomycetes</taxon>
        <taxon>Micrococcales</taxon>
        <taxon>Cellulomonadaceae</taxon>
        <taxon>Cellulomonas</taxon>
    </lineage>
</organism>
<feature type="compositionally biased region" description="Gly residues" evidence="9">
    <location>
        <begin position="810"/>
        <end position="839"/>
    </location>
</feature>
<evidence type="ECO:0000256" key="7">
    <source>
        <dbReference type="ARBA" id="ARBA00034000"/>
    </source>
</evidence>
<dbReference type="SUPFAM" id="SSF56601">
    <property type="entry name" value="beta-lactamase/transpeptidase-like"/>
    <property type="match status" value="1"/>
</dbReference>
<dbReference type="EMBL" id="JAUSVM010000001">
    <property type="protein sequence ID" value="MDQ0425769.1"/>
    <property type="molecule type" value="Genomic_DNA"/>
</dbReference>
<dbReference type="PROSITE" id="PS51178">
    <property type="entry name" value="PASTA"/>
    <property type="match status" value="1"/>
</dbReference>
<feature type="domain" description="PASTA" evidence="10">
    <location>
        <begin position="736"/>
        <end position="799"/>
    </location>
</feature>
<keyword evidence="6" id="KW-0511">Multifunctional enzyme</keyword>
<dbReference type="SMART" id="SM00740">
    <property type="entry name" value="PASTA"/>
    <property type="match status" value="1"/>
</dbReference>
<dbReference type="InterPro" id="IPR001460">
    <property type="entry name" value="PCN-bd_Tpept"/>
</dbReference>
<evidence type="ECO:0000256" key="6">
    <source>
        <dbReference type="ARBA" id="ARBA00023268"/>
    </source>
</evidence>
<evidence type="ECO:0000256" key="2">
    <source>
        <dbReference type="ARBA" id="ARBA00022670"/>
    </source>
</evidence>
<evidence type="ECO:0000256" key="1">
    <source>
        <dbReference type="ARBA" id="ARBA00022645"/>
    </source>
</evidence>
<keyword evidence="12" id="KW-1185">Reference proteome</keyword>
<dbReference type="InterPro" id="IPR001264">
    <property type="entry name" value="Glyco_trans_51"/>
</dbReference>
<protein>
    <submittedName>
        <fullName evidence="11">Membrane peptidoglycan carboxypeptidase</fullName>
    </submittedName>
</protein>
<evidence type="ECO:0000313" key="11">
    <source>
        <dbReference type="EMBL" id="MDQ0425769.1"/>
    </source>
</evidence>
<evidence type="ECO:0000256" key="5">
    <source>
        <dbReference type="ARBA" id="ARBA00022801"/>
    </source>
</evidence>
<dbReference type="Pfam" id="PF03793">
    <property type="entry name" value="PASTA"/>
    <property type="match status" value="1"/>
</dbReference>
<comment type="catalytic activity">
    <reaction evidence="7">
        <text>Preferential cleavage: (Ac)2-L-Lys-D-Ala-|-D-Ala. Also transpeptidation of peptidyl-alanyl moieties that are N-acyl substituents of D-alanine.</text>
        <dbReference type="EC" id="3.4.16.4"/>
    </reaction>
</comment>
<dbReference type="Gene3D" id="3.30.10.20">
    <property type="match status" value="1"/>
</dbReference>
<comment type="caution">
    <text evidence="11">The sequence shown here is derived from an EMBL/GenBank/DDBJ whole genome shotgun (WGS) entry which is preliminary data.</text>
</comment>
<dbReference type="Gene3D" id="1.10.3810.10">
    <property type="entry name" value="Biosynthetic peptidoglycan transglycosylase-like"/>
    <property type="match status" value="1"/>
</dbReference>
<accession>A0ABU0GLF7</accession>
<keyword evidence="5" id="KW-0378">Hydrolase</keyword>
<proteinExistence type="predicted"/>
<dbReference type="InterPro" id="IPR005543">
    <property type="entry name" value="PASTA_dom"/>
</dbReference>
<dbReference type="Proteomes" id="UP001240250">
    <property type="component" value="Unassembled WGS sequence"/>
</dbReference>
<dbReference type="SUPFAM" id="SSF53955">
    <property type="entry name" value="Lysozyme-like"/>
    <property type="match status" value="1"/>
</dbReference>
<reference evidence="11 12" key="1">
    <citation type="submission" date="2023-07" db="EMBL/GenBank/DDBJ databases">
        <title>Sequencing the genomes of 1000 actinobacteria strains.</title>
        <authorList>
            <person name="Klenk H.-P."/>
        </authorList>
    </citation>
    <scope>NUCLEOTIDE SEQUENCE [LARGE SCALE GENOMIC DNA]</scope>
    <source>
        <strain evidence="11 12">DSM 14785</strain>
    </source>
</reference>
<dbReference type="RefSeq" id="WP_070319510.1">
    <property type="nucleotide sequence ID" value="NZ_JAUSVM010000001.1"/>
</dbReference>
<keyword evidence="3" id="KW-0328">Glycosyltransferase</keyword>
<dbReference type="PANTHER" id="PTHR32282:SF33">
    <property type="entry name" value="PEPTIDOGLYCAN GLYCOSYLTRANSFERASE"/>
    <property type="match status" value="1"/>
</dbReference>
<dbReference type="InterPro" id="IPR050396">
    <property type="entry name" value="Glycosyltr_51/Transpeptidase"/>
</dbReference>
<keyword evidence="2" id="KW-0645">Protease</keyword>
<feature type="region of interest" description="Disordered" evidence="9">
    <location>
        <begin position="795"/>
        <end position="845"/>
    </location>
</feature>
<feature type="region of interest" description="Disordered" evidence="9">
    <location>
        <begin position="540"/>
        <end position="562"/>
    </location>
</feature>
<dbReference type="Pfam" id="PF00905">
    <property type="entry name" value="Transpeptidase"/>
    <property type="match status" value="1"/>
</dbReference>
<dbReference type="Gene3D" id="3.40.710.10">
    <property type="entry name" value="DD-peptidase/beta-lactamase superfamily"/>
    <property type="match status" value="1"/>
</dbReference>
<evidence type="ECO:0000256" key="8">
    <source>
        <dbReference type="ARBA" id="ARBA00049902"/>
    </source>
</evidence>
<keyword evidence="1 11" id="KW-0121">Carboxypeptidase</keyword>
<sequence>MPNPARSRGRQVNAVQALALLLSFVLVAGIGGLLTAGLVLPGVAAANGVATMSATAFDEVPSELEQRTLPQKSEILAADGTLLATFFYQNRVVVPLSEIAPIMQKAVVAVEDRRFYEHAGVDPQGMLRAAIATLVGGDGGGASTLTQQYVKNVFVDAALRAETKEERDRLTREAQESEGLPGIARKLREAKIAITLEKNMSKDEILEKYLNIAAFGSSVYGVESAAQYYFGIPASQLNYLQSATIAGITQSPAKWDPVGAASQTEEEHQARYKTSQTRRDRVLRDMHREGFITQEELDTGLATPVQDTLNVQPLRQGCMTAGDAVPGSGFFCDYVTKVIGNDPVFGETAAERTSRLYRGGLTITTTLVPGEQAVADAEVKNGVPVDDPSGVASAIVSVEPRTGKITAMAQNRTYSALQNQGERETSVNYNTSYRYGGSGGFAPGSTFKVFTLLEWLKQGHALQETVNGTRLKYNNSEFTASCVGRLTGEYPFRNSEGGRAINQTVIDATKNSVNSAYIAMAQQLDLCNIMQGAADLGVTRAGNPSSNDAEGRPMGDVPFSPYPSSVLGTNSTSPLQMAAAYATFAADGTYCKPIAITSIVDSTGAELPVPSADCRDGAIDPKYASAINFALSNVWTGTGKDIAKPPFPAAGKTGTTSSNEYNWFVGYTPLRATAVWVGFPGEMRSMNRQTINGRTYYRGPYGSSIAGPTWSRFMTQVLAGAENPGFSNAGDREVFGERVAVPSVVGRSEADARSALERAGFRVSVAGEQVQSPYPAGTVAQQSASNATRGATITLTLSNGQPPAPDPAAPGGGQPGGGGGQPGGPGNGRGPGGNNGQGNPGNQNP</sequence>
<evidence type="ECO:0000259" key="10">
    <source>
        <dbReference type="PROSITE" id="PS51178"/>
    </source>
</evidence>
<dbReference type="Pfam" id="PF00912">
    <property type="entry name" value="Transgly"/>
    <property type="match status" value="1"/>
</dbReference>
<dbReference type="InterPro" id="IPR012338">
    <property type="entry name" value="Beta-lactam/transpept-like"/>
</dbReference>
<dbReference type="PANTHER" id="PTHR32282">
    <property type="entry name" value="BINDING PROTEIN TRANSPEPTIDASE, PUTATIVE-RELATED"/>
    <property type="match status" value="1"/>
</dbReference>
<name>A0ABU0GLF7_9CELL</name>
<evidence type="ECO:0000313" key="12">
    <source>
        <dbReference type="Proteomes" id="UP001240250"/>
    </source>
</evidence>
<evidence type="ECO:0000256" key="9">
    <source>
        <dbReference type="SAM" id="MobiDB-lite"/>
    </source>
</evidence>
<dbReference type="CDD" id="cd06577">
    <property type="entry name" value="PASTA_pknB"/>
    <property type="match status" value="1"/>
</dbReference>
<dbReference type="InterPro" id="IPR036950">
    <property type="entry name" value="PBP_transglycosylase"/>
</dbReference>
<evidence type="ECO:0000256" key="4">
    <source>
        <dbReference type="ARBA" id="ARBA00022679"/>
    </source>
</evidence>
<gene>
    <name evidence="11" type="ORF">JO380_002150</name>
</gene>
<comment type="catalytic activity">
    <reaction evidence="8">
        <text>[GlcNAc-(1-&gt;4)-Mur2Ac(oyl-L-Ala-gamma-D-Glu-L-Lys-D-Ala-D-Ala)](n)-di-trans,octa-cis-undecaprenyl diphosphate + beta-D-GlcNAc-(1-&gt;4)-Mur2Ac(oyl-L-Ala-gamma-D-Glu-L-Lys-D-Ala-D-Ala)-di-trans,octa-cis-undecaprenyl diphosphate = [GlcNAc-(1-&gt;4)-Mur2Ac(oyl-L-Ala-gamma-D-Glu-L-Lys-D-Ala-D-Ala)](n+1)-di-trans,octa-cis-undecaprenyl diphosphate + di-trans,octa-cis-undecaprenyl diphosphate + H(+)</text>
        <dbReference type="Rhea" id="RHEA:23708"/>
        <dbReference type="Rhea" id="RHEA-COMP:9602"/>
        <dbReference type="Rhea" id="RHEA-COMP:9603"/>
        <dbReference type="ChEBI" id="CHEBI:15378"/>
        <dbReference type="ChEBI" id="CHEBI:58405"/>
        <dbReference type="ChEBI" id="CHEBI:60033"/>
        <dbReference type="ChEBI" id="CHEBI:78435"/>
        <dbReference type="EC" id="2.4.99.28"/>
    </reaction>
</comment>